<dbReference type="OrthoDB" id="189770at2759"/>
<feature type="region of interest" description="Disordered" evidence="1">
    <location>
        <begin position="82"/>
        <end position="106"/>
    </location>
</feature>
<protein>
    <submittedName>
        <fullName evidence="2">Predicted protein</fullName>
    </submittedName>
</protein>
<organism evidence="3">
    <name type="scientific">Micromonas pusilla (strain CCMP1545)</name>
    <name type="common">Picoplanktonic green alga</name>
    <dbReference type="NCBI Taxonomy" id="564608"/>
    <lineage>
        <taxon>Eukaryota</taxon>
        <taxon>Viridiplantae</taxon>
        <taxon>Chlorophyta</taxon>
        <taxon>Mamiellophyceae</taxon>
        <taxon>Mamiellales</taxon>
        <taxon>Mamiellaceae</taxon>
        <taxon>Micromonas</taxon>
    </lineage>
</organism>
<dbReference type="EMBL" id="GG663744">
    <property type="protein sequence ID" value="EEH54332.1"/>
    <property type="molecule type" value="Genomic_DNA"/>
</dbReference>
<dbReference type="PANTHER" id="PTHR28348">
    <property type="entry name" value="UPF0193 PROTEIN EVG1"/>
    <property type="match status" value="1"/>
</dbReference>
<dbReference type="AlphaFoldDB" id="C1N0V3"/>
<dbReference type="GeneID" id="9686898"/>
<sequence>MPRRDDDDDDDAETMWDVLGRGTAAGRAVFNLYAPGDVTGKRYGRLMSDYNVAKLQVRHASDPSKRRAPPHVEETLKREARVASSKRANQRVNVPTPTGRRAMTEEEEEAFKFEAAKRATVCRKTEAEIRAKMEKDKPWERPPPRPSRRLIGEEGKLRHQRMVEFDGRPPEEEGERRGYVPPPGLEKADAAAAAAAAAAARAPPPPPPRRRTGETETEVQQIETLRAMFDDVANEIEEREVFMNEMRAAGAGRKHEHSVKAEIAERVSQLRRIDAMIRDLEASIHEYCR</sequence>
<name>C1N0V3_MICPC</name>
<feature type="compositionally biased region" description="Basic and acidic residues" evidence="1">
    <location>
        <begin position="150"/>
        <end position="178"/>
    </location>
</feature>
<dbReference type="Proteomes" id="UP000001876">
    <property type="component" value="Unassembled WGS sequence"/>
</dbReference>
<dbReference type="PANTHER" id="PTHR28348:SF1">
    <property type="entry name" value="UPF0193 PROTEIN EVG1"/>
    <property type="match status" value="1"/>
</dbReference>
<dbReference type="OMA" id="ASIHEYC"/>
<dbReference type="Pfam" id="PF05250">
    <property type="entry name" value="UPF0193"/>
    <property type="match status" value="1"/>
</dbReference>
<feature type="compositionally biased region" description="Polar residues" evidence="1">
    <location>
        <begin position="86"/>
        <end position="96"/>
    </location>
</feature>
<evidence type="ECO:0000256" key="1">
    <source>
        <dbReference type="SAM" id="MobiDB-lite"/>
    </source>
</evidence>
<dbReference type="RefSeq" id="XP_003061702.1">
    <property type="nucleotide sequence ID" value="XM_003061656.1"/>
</dbReference>
<evidence type="ECO:0000313" key="2">
    <source>
        <dbReference type="EMBL" id="EEH54332.1"/>
    </source>
</evidence>
<feature type="compositionally biased region" description="Basic and acidic residues" evidence="1">
    <location>
        <begin position="134"/>
        <end position="143"/>
    </location>
</feature>
<reference evidence="2 3" key="1">
    <citation type="journal article" date="2009" name="Science">
        <title>Green evolution and dynamic adaptations revealed by genomes of the marine picoeukaryotes Micromonas.</title>
        <authorList>
            <person name="Worden A.Z."/>
            <person name="Lee J.H."/>
            <person name="Mock T."/>
            <person name="Rouze P."/>
            <person name="Simmons M.P."/>
            <person name="Aerts A.L."/>
            <person name="Allen A.E."/>
            <person name="Cuvelier M.L."/>
            <person name="Derelle E."/>
            <person name="Everett M.V."/>
            <person name="Foulon E."/>
            <person name="Grimwood J."/>
            <person name="Gundlach H."/>
            <person name="Henrissat B."/>
            <person name="Napoli C."/>
            <person name="McDonald S.M."/>
            <person name="Parker M.S."/>
            <person name="Rombauts S."/>
            <person name="Salamov A."/>
            <person name="Von Dassow P."/>
            <person name="Badger J.H."/>
            <person name="Coutinho P.M."/>
            <person name="Demir E."/>
            <person name="Dubchak I."/>
            <person name="Gentemann C."/>
            <person name="Eikrem W."/>
            <person name="Gready J.E."/>
            <person name="John U."/>
            <person name="Lanier W."/>
            <person name="Lindquist E.A."/>
            <person name="Lucas S."/>
            <person name="Mayer K.F."/>
            <person name="Moreau H."/>
            <person name="Not F."/>
            <person name="Otillar R."/>
            <person name="Panaud O."/>
            <person name="Pangilinan J."/>
            <person name="Paulsen I."/>
            <person name="Piegu B."/>
            <person name="Poliakov A."/>
            <person name="Robbens S."/>
            <person name="Schmutz J."/>
            <person name="Toulza E."/>
            <person name="Wyss T."/>
            <person name="Zelensky A."/>
            <person name="Zhou K."/>
            <person name="Armbrust E.V."/>
            <person name="Bhattacharya D."/>
            <person name="Goodenough U.W."/>
            <person name="Van de Peer Y."/>
            <person name="Grigoriev I.V."/>
        </authorList>
    </citation>
    <scope>NUCLEOTIDE SEQUENCE [LARGE SCALE GENOMIC DNA]</scope>
    <source>
        <strain evidence="2 3">CCMP1545</strain>
    </source>
</reference>
<dbReference type="KEGG" id="mpp:MICPUCDRAFT_51163"/>
<gene>
    <name evidence="2" type="ORF">MICPUCDRAFT_51163</name>
</gene>
<proteinExistence type="predicted"/>
<feature type="region of interest" description="Disordered" evidence="1">
    <location>
        <begin position="134"/>
        <end position="218"/>
    </location>
</feature>
<evidence type="ECO:0000313" key="3">
    <source>
        <dbReference type="Proteomes" id="UP000001876"/>
    </source>
</evidence>
<dbReference type="InterPro" id="IPR007914">
    <property type="entry name" value="UPF0193"/>
</dbReference>
<feature type="compositionally biased region" description="Low complexity" evidence="1">
    <location>
        <begin position="190"/>
        <end position="201"/>
    </location>
</feature>
<accession>C1N0V3</accession>
<keyword evidence="3" id="KW-1185">Reference proteome</keyword>